<dbReference type="Gene3D" id="3.90.190.20">
    <property type="entry name" value="Mur ligase, C-terminal domain"/>
    <property type="match status" value="1"/>
</dbReference>
<dbReference type="InterPro" id="IPR036615">
    <property type="entry name" value="Mur_ligase_C_dom_sf"/>
</dbReference>
<dbReference type="AlphaFoldDB" id="A0A193GAQ2"/>
<evidence type="ECO:0000259" key="14">
    <source>
        <dbReference type="PROSITE" id="PS50975"/>
    </source>
</evidence>
<dbReference type="Proteomes" id="UP000091926">
    <property type="component" value="Chromosome"/>
</dbReference>
<organism evidence="15 16">
    <name type="scientific">Bordetella flabilis</name>
    <dbReference type="NCBI Taxonomy" id="463014"/>
    <lineage>
        <taxon>Bacteria</taxon>
        <taxon>Pseudomonadati</taxon>
        <taxon>Pseudomonadota</taxon>
        <taxon>Betaproteobacteria</taxon>
        <taxon>Burkholderiales</taxon>
        <taxon>Alcaligenaceae</taxon>
        <taxon>Bordetella</taxon>
    </lineage>
</organism>
<dbReference type="InterPro" id="IPR011761">
    <property type="entry name" value="ATP-grasp"/>
</dbReference>
<dbReference type="GO" id="GO:0071160">
    <property type="term" value="F:cyanophycin synthetase activity (L-aspartate-adding)"/>
    <property type="evidence" value="ECO:0007669"/>
    <property type="project" value="UniProtKB-EC"/>
</dbReference>
<dbReference type="EC" id="6.3.2.30" evidence="4"/>
<dbReference type="Gene3D" id="3.40.1190.10">
    <property type="entry name" value="Mur-like, catalytic domain"/>
    <property type="match status" value="1"/>
</dbReference>
<dbReference type="InterPro" id="IPR004101">
    <property type="entry name" value="Mur_ligase_C"/>
</dbReference>
<dbReference type="EMBL" id="CP016172">
    <property type="protein sequence ID" value="ANN77077.1"/>
    <property type="molecule type" value="Genomic_DNA"/>
</dbReference>
<dbReference type="PANTHER" id="PTHR23135">
    <property type="entry name" value="MUR LIGASE FAMILY MEMBER"/>
    <property type="match status" value="1"/>
</dbReference>
<dbReference type="InterPro" id="IPR044019">
    <property type="entry name" value="Cyanophycin_syn_N"/>
</dbReference>
<dbReference type="SUPFAM" id="SSF56059">
    <property type="entry name" value="Glutathione synthetase ATP-binding domain-like"/>
    <property type="match status" value="1"/>
</dbReference>
<evidence type="ECO:0000256" key="11">
    <source>
        <dbReference type="ARBA" id="ARBA00048094"/>
    </source>
</evidence>
<dbReference type="Pfam" id="PF18921">
    <property type="entry name" value="Cyanophycin_syn"/>
    <property type="match status" value="1"/>
</dbReference>
<dbReference type="NCBIfam" id="TIGR02068">
    <property type="entry name" value="cya_phycin_syn"/>
    <property type="match status" value="1"/>
</dbReference>
<evidence type="ECO:0000256" key="6">
    <source>
        <dbReference type="ARBA" id="ARBA00022036"/>
    </source>
</evidence>
<dbReference type="Pfam" id="PF08245">
    <property type="entry name" value="Mur_ligase_M"/>
    <property type="match status" value="1"/>
</dbReference>
<evidence type="ECO:0000256" key="2">
    <source>
        <dbReference type="ARBA" id="ARBA00009060"/>
    </source>
</evidence>
<comment type="catalytic activity">
    <reaction evidence="12">
        <text>[L-4-(L-arginin-2-N-yl)aspartate](n) + L-aspartate + ATP = [L-4-(L-arginin-2-N-yl)aspartate](n)-L-aspartate + ADP + phosphate + H(+)</text>
        <dbReference type="Rhea" id="RHEA:13277"/>
        <dbReference type="Rhea" id="RHEA-COMP:13728"/>
        <dbReference type="Rhea" id="RHEA-COMP:13733"/>
        <dbReference type="ChEBI" id="CHEBI:15378"/>
        <dbReference type="ChEBI" id="CHEBI:29991"/>
        <dbReference type="ChEBI" id="CHEBI:30616"/>
        <dbReference type="ChEBI" id="CHEBI:43474"/>
        <dbReference type="ChEBI" id="CHEBI:137986"/>
        <dbReference type="ChEBI" id="CHEBI:137990"/>
        <dbReference type="ChEBI" id="CHEBI:456216"/>
        <dbReference type="EC" id="6.3.2.29"/>
    </reaction>
</comment>
<dbReference type="InterPro" id="IPR013815">
    <property type="entry name" value="ATP_grasp_subdomain_1"/>
</dbReference>
<evidence type="ECO:0000256" key="4">
    <source>
        <dbReference type="ARBA" id="ARBA00012968"/>
    </source>
</evidence>
<evidence type="ECO:0000256" key="13">
    <source>
        <dbReference type="PROSITE-ProRule" id="PRU00409"/>
    </source>
</evidence>
<comment type="function">
    <text evidence="1">Catalyzes the ATP-dependent polymerization of arginine and aspartate to multi-L-arginyl-poly-L-aspartic acid (cyanophycin; a water-insoluble reserve polymer).</text>
</comment>
<evidence type="ECO:0000256" key="8">
    <source>
        <dbReference type="ARBA" id="ARBA00022741"/>
    </source>
</evidence>
<dbReference type="STRING" id="463014.BAU07_08115"/>
<evidence type="ECO:0000256" key="9">
    <source>
        <dbReference type="ARBA" id="ARBA00022840"/>
    </source>
</evidence>
<evidence type="ECO:0000313" key="15">
    <source>
        <dbReference type="EMBL" id="ANN77077.1"/>
    </source>
</evidence>
<accession>A0A193GAQ2</accession>
<evidence type="ECO:0000256" key="3">
    <source>
        <dbReference type="ARBA" id="ARBA00011738"/>
    </source>
</evidence>
<dbReference type="EC" id="6.3.2.29" evidence="5"/>
<dbReference type="InterPro" id="IPR011810">
    <property type="entry name" value="Cya_phycin_syn"/>
</dbReference>
<dbReference type="OrthoDB" id="9803907at2"/>
<gene>
    <name evidence="15" type="ORF">BAU07_08115</name>
</gene>
<proteinExistence type="inferred from homology"/>
<evidence type="ECO:0000256" key="7">
    <source>
        <dbReference type="ARBA" id="ARBA00022598"/>
    </source>
</evidence>
<dbReference type="Pfam" id="PF13549">
    <property type="entry name" value="ATP-grasp_5"/>
    <property type="match status" value="1"/>
</dbReference>
<keyword evidence="16" id="KW-1185">Reference proteome</keyword>
<comment type="similarity">
    <text evidence="2">In the C-terminal section; belongs to the MurCDEF family.</text>
</comment>
<dbReference type="KEGG" id="bfz:BAU07_08115"/>
<sequence>MKKKDIEFLDVVALRGPNIWTYRPVLQAWVDIGELEDFPSNTIPGFYERLSTWLPTLIEHRCSPGVRGGFLQRLREGTWPAHILEHVTLELQNLAGLPGGFGKARETATRGVYKVIVRAWQEDVTRAALAAGRDLVMAAMEDRPYDVEDTVARLRRMVDRHCLGPSTACIVDAADDRDIPAIRLFEGNLVQLGYGARQRRIWTAETDRTSAIAEGISRDKDLTKRLLAECGVPVPEGRLVESPEEAWEVAQDIGVPVVVKPYDGNHGRGVFTNLNSQEEIASAYAVAEEEGSGVLVERFVVGNEHRLLVVGGRMVAAARGEPAWVVGDGEHSIEDLIDLQINTDPRRGRGEDCPLNPVRLDSAARLEIARQGYEAASVPAAGRRVLIQRNGNVAFDVTDRVHPEVSHAVTLAARVVGLDVAGVDVVAEDISRPLQAQRGAIVEVNAGPGLLMHLKPADGEPRPVGRAIVDHLFPEGEDGRIPVVGVTGTNGKTVVARLTARLLRLWGKHVGLACSEGLYFNERQVQRGDCADWASGRRVLINRSVDAAVIENSTAVILGQGLAYDRCQVGVVTNLDDGDHLGEYDIRDLDGMYNVLRTQVDVVLPTGAAVLNARDQRLVEMAGLCDGDVVFFGLDPHLSAIASHVALGKRAVYIQDGHVVLAHGSRQERLSEVAAIPLTLQGRVDFQIENVLAAVGAAWALGVPADIIRVGIETFDVERADAPWQFTLVERGRATVVVDGAHNAAALRALIAAAERFPASRRRVVYGAGKDRRDEDLLEQGRLLGDAFDQVVLYDDATVTSRRPAGQARALLRGGAQAGARATAIADEPDHALAIQTMLDSIQPGDFVVVQCDEGNTETTLHLLHRWIEQN</sequence>
<dbReference type="InterPro" id="IPR013221">
    <property type="entry name" value="Mur_ligase_cen"/>
</dbReference>
<evidence type="ECO:0000256" key="1">
    <source>
        <dbReference type="ARBA" id="ARBA00003184"/>
    </source>
</evidence>
<comment type="subunit">
    <text evidence="3">Homodimer.</text>
</comment>
<evidence type="ECO:0000256" key="10">
    <source>
        <dbReference type="ARBA" id="ARBA00031353"/>
    </source>
</evidence>
<dbReference type="Gene3D" id="3.30.1490.20">
    <property type="entry name" value="ATP-grasp fold, A domain"/>
    <property type="match status" value="1"/>
</dbReference>
<dbReference type="RefSeq" id="WP_066655836.1">
    <property type="nucleotide sequence ID" value="NZ_CBCSCL010000028.1"/>
</dbReference>
<dbReference type="SUPFAM" id="SSF53244">
    <property type="entry name" value="MurD-like peptide ligases, peptide-binding domain"/>
    <property type="match status" value="1"/>
</dbReference>
<keyword evidence="9 13" id="KW-0067">ATP-binding</keyword>
<protein>
    <recommendedName>
        <fullName evidence="6">Cyanophycin synthetase</fullName>
        <ecNumber evidence="5">6.3.2.29</ecNumber>
        <ecNumber evidence="4">6.3.2.30</ecNumber>
    </recommendedName>
    <alternativeName>
        <fullName evidence="10">Cyanophycin synthase</fullName>
    </alternativeName>
</protein>
<reference evidence="15 16" key="1">
    <citation type="submission" date="2016-06" db="EMBL/GenBank/DDBJ databases">
        <title>Complete genome sequences of Bordetella bronchialis and Bordetella flabilis.</title>
        <authorList>
            <person name="LiPuma J.J."/>
            <person name="Spilker T."/>
        </authorList>
    </citation>
    <scope>NUCLEOTIDE SEQUENCE [LARGE SCALE GENOMIC DNA]</scope>
    <source>
        <strain evidence="15 16">AU10664</strain>
    </source>
</reference>
<comment type="catalytic activity">
    <reaction evidence="11">
        <text>[L-4-(L-arginin-2-N-yl)aspartate](n)-L-aspartate + L-arginine + ATP = [L-4-(L-arginin-2-N-yl)aspartate](n+1) + ADP + phosphate + H(+)</text>
        <dbReference type="Rhea" id="RHEA:23888"/>
        <dbReference type="Rhea" id="RHEA-COMP:13732"/>
        <dbReference type="Rhea" id="RHEA-COMP:13733"/>
        <dbReference type="ChEBI" id="CHEBI:15378"/>
        <dbReference type="ChEBI" id="CHEBI:30616"/>
        <dbReference type="ChEBI" id="CHEBI:32682"/>
        <dbReference type="ChEBI" id="CHEBI:43474"/>
        <dbReference type="ChEBI" id="CHEBI:137986"/>
        <dbReference type="ChEBI" id="CHEBI:137990"/>
        <dbReference type="ChEBI" id="CHEBI:456216"/>
        <dbReference type="EC" id="6.3.2.30"/>
    </reaction>
</comment>
<feature type="domain" description="ATP-grasp" evidence="14">
    <location>
        <begin position="224"/>
        <end position="473"/>
    </location>
</feature>
<evidence type="ECO:0000313" key="16">
    <source>
        <dbReference type="Proteomes" id="UP000091926"/>
    </source>
</evidence>
<dbReference type="GO" id="GO:0071161">
    <property type="term" value="F:cyanophycin synthetase activity (L-arginine-adding)"/>
    <property type="evidence" value="ECO:0007669"/>
    <property type="project" value="UniProtKB-EC"/>
</dbReference>
<evidence type="ECO:0000256" key="12">
    <source>
        <dbReference type="ARBA" id="ARBA00048425"/>
    </source>
</evidence>
<dbReference type="Pfam" id="PF02875">
    <property type="entry name" value="Mur_ligase_C"/>
    <property type="match status" value="1"/>
</dbReference>
<dbReference type="InterPro" id="IPR036565">
    <property type="entry name" value="Mur-like_cat_sf"/>
</dbReference>
<evidence type="ECO:0000256" key="5">
    <source>
        <dbReference type="ARBA" id="ARBA00013005"/>
    </source>
</evidence>
<dbReference type="GO" id="GO:0005524">
    <property type="term" value="F:ATP binding"/>
    <property type="evidence" value="ECO:0007669"/>
    <property type="project" value="UniProtKB-UniRule"/>
</dbReference>
<dbReference type="PANTHER" id="PTHR23135:SF18">
    <property type="entry name" value="CYANOPHYCIN SYNTHETASE"/>
    <property type="match status" value="1"/>
</dbReference>
<dbReference type="SUPFAM" id="SSF53623">
    <property type="entry name" value="MurD-like peptide ligases, catalytic domain"/>
    <property type="match status" value="1"/>
</dbReference>
<keyword evidence="8 13" id="KW-0547">Nucleotide-binding</keyword>
<dbReference type="GO" id="GO:0046872">
    <property type="term" value="F:metal ion binding"/>
    <property type="evidence" value="ECO:0007669"/>
    <property type="project" value="InterPro"/>
</dbReference>
<dbReference type="PROSITE" id="PS50975">
    <property type="entry name" value="ATP_GRASP"/>
    <property type="match status" value="1"/>
</dbReference>
<keyword evidence="7" id="KW-0436">Ligase</keyword>
<dbReference type="Gene3D" id="3.30.470.20">
    <property type="entry name" value="ATP-grasp fold, B domain"/>
    <property type="match status" value="1"/>
</dbReference>
<dbReference type="NCBIfam" id="NF010623">
    <property type="entry name" value="PRK14016.1"/>
    <property type="match status" value="1"/>
</dbReference>
<name>A0A193GAQ2_9BORD</name>